<dbReference type="AlphaFoldDB" id="A0A1I3WJ23"/>
<sequence>MIIGGRGTEAAPEMRTGRGVGPQKSGGQPPKLGGW</sequence>
<keyword evidence="3" id="KW-1185">Reference proteome</keyword>
<dbReference type="EMBL" id="FOQU01000031">
    <property type="protein sequence ID" value="SFK07694.1"/>
    <property type="molecule type" value="Genomic_DNA"/>
</dbReference>
<dbReference type="Proteomes" id="UP000199548">
    <property type="component" value="Unassembled WGS sequence"/>
</dbReference>
<reference evidence="2 3" key="1">
    <citation type="submission" date="2016-10" db="EMBL/GenBank/DDBJ databases">
        <authorList>
            <person name="de Groot N.N."/>
        </authorList>
    </citation>
    <scope>NUCLEOTIDE SEQUENCE [LARGE SCALE GENOMIC DNA]</scope>
    <source>
        <strain evidence="2 3">LMG 23650</strain>
    </source>
</reference>
<accession>A0A1I3WJ23</accession>
<name>A0A1I3WJ23_9BURK</name>
<gene>
    <name evidence="2" type="ORF">SAMN05192543_1311</name>
</gene>
<feature type="region of interest" description="Disordered" evidence="1">
    <location>
        <begin position="1"/>
        <end position="35"/>
    </location>
</feature>
<proteinExistence type="predicted"/>
<evidence type="ECO:0000313" key="2">
    <source>
        <dbReference type="EMBL" id="SFK07694.1"/>
    </source>
</evidence>
<protein>
    <submittedName>
        <fullName evidence="2">Uncharacterized protein</fullName>
    </submittedName>
</protein>
<organism evidence="2 3">
    <name type="scientific">Paraburkholderia megapolitana</name>
    <dbReference type="NCBI Taxonomy" id="420953"/>
    <lineage>
        <taxon>Bacteria</taxon>
        <taxon>Pseudomonadati</taxon>
        <taxon>Pseudomonadota</taxon>
        <taxon>Betaproteobacteria</taxon>
        <taxon>Burkholderiales</taxon>
        <taxon>Burkholderiaceae</taxon>
        <taxon>Paraburkholderia</taxon>
    </lineage>
</organism>
<feature type="non-terminal residue" evidence="2">
    <location>
        <position position="35"/>
    </location>
</feature>
<evidence type="ECO:0000256" key="1">
    <source>
        <dbReference type="SAM" id="MobiDB-lite"/>
    </source>
</evidence>
<evidence type="ECO:0000313" key="3">
    <source>
        <dbReference type="Proteomes" id="UP000199548"/>
    </source>
</evidence>